<dbReference type="Gene3D" id="2.40.170.20">
    <property type="entry name" value="TonB-dependent receptor, beta-barrel domain"/>
    <property type="match status" value="1"/>
</dbReference>
<evidence type="ECO:0000313" key="13">
    <source>
        <dbReference type="EMBL" id="ATA20565.1"/>
    </source>
</evidence>
<dbReference type="PROSITE" id="PS52016">
    <property type="entry name" value="TONB_DEPENDENT_REC_3"/>
    <property type="match status" value="1"/>
</dbReference>
<dbReference type="Proteomes" id="UP000217182">
    <property type="component" value="Chromosome"/>
</dbReference>
<keyword evidence="2 8" id="KW-0813">Transport</keyword>
<evidence type="ECO:0000256" key="4">
    <source>
        <dbReference type="ARBA" id="ARBA00022692"/>
    </source>
</evidence>
<name>A0A250B3A6_9GAMM</name>
<dbReference type="InterPro" id="IPR012910">
    <property type="entry name" value="Plug_dom"/>
</dbReference>
<dbReference type="AlphaFoldDB" id="A0A250B3A6"/>
<comment type="similarity">
    <text evidence="8 9">Belongs to the TonB-dependent receptor family.</text>
</comment>
<dbReference type="KEGG" id="gqu:AWC35_15115"/>
<evidence type="ECO:0000256" key="2">
    <source>
        <dbReference type="ARBA" id="ARBA00022448"/>
    </source>
</evidence>
<gene>
    <name evidence="13" type="ORF">AWC35_15115</name>
</gene>
<evidence type="ECO:0000256" key="1">
    <source>
        <dbReference type="ARBA" id="ARBA00004571"/>
    </source>
</evidence>
<accession>A0A250B3A6</accession>
<reference evidence="13 14" key="1">
    <citation type="submission" date="2016-01" db="EMBL/GenBank/DDBJ databases">
        <authorList>
            <person name="Oliw E.H."/>
        </authorList>
    </citation>
    <scope>NUCLEOTIDE SEQUENCE [LARGE SCALE GENOMIC DNA]</scope>
    <source>
        <strain evidence="13 14">FRB97</strain>
    </source>
</reference>
<evidence type="ECO:0000256" key="6">
    <source>
        <dbReference type="ARBA" id="ARBA00023136"/>
    </source>
</evidence>
<dbReference type="Gene3D" id="2.170.130.10">
    <property type="entry name" value="TonB-dependent receptor, plug domain"/>
    <property type="match status" value="1"/>
</dbReference>
<evidence type="ECO:0000259" key="11">
    <source>
        <dbReference type="Pfam" id="PF00593"/>
    </source>
</evidence>
<feature type="signal peptide" evidence="10">
    <location>
        <begin position="1"/>
        <end position="22"/>
    </location>
</feature>
<dbReference type="Pfam" id="PF07715">
    <property type="entry name" value="Plug"/>
    <property type="match status" value="1"/>
</dbReference>
<comment type="subcellular location">
    <subcellularLocation>
        <location evidence="1 8">Cell outer membrane</location>
        <topology evidence="1 8">Multi-pass membrane protein</topology>
    </subcellularLocation>
</comment>
<dbReference type="SUPFAM" id="SSF56935">
    <property type="entry name" value="Porins"/>
    <property type="match status" value="1"/>
</dbReference>
<dbReference type="InterPro" id="IPR000531">
    <property type="entry name" value="Beta-barrel_TonB"/>
</dbReference>
<keyword evidence="4 8" id="KW-0812">Transmembrane</keyword>
<evidence type="ECO:0000256" key="10">
    <source>
        <dbReference type="SAM" id="SignalP"/>
    </source>
</evidence>
<proteinExistence type="inferred from homology"/>
<keyword evidence="14" id="KW-1185">Reference proteome</keyword>
<evidence type="ECO:0000256" key="8">
    <source>
        <dbReference type="PROSITE-ProRule" id="PRU01360"/>
    </source>
</evidence>
<evidence type="ECO:0000259" key="12">
    <source>
        <dbReference type="Pfam" id="PF07715"/>
    </source>
</evidence>
<evidence type="ECO:0000256" key="3">
    <source>
        <dbReference type="ARBA" id="ARBA00022452"/>
    </source>
</evidence>
<dbReference type="GO" id="GO:0015344">
    <property type="term" value="F:siderophore uptake transmembrane transporter activity"/>
    <property type="evidence" value="ECO:0007669"/>
    <property type="project" value="TreeGrafter"/>
</dbReference>
<keyword evidence="13" id="KW-0675">Receptor</keyword>
<keyword evidence="5 9" id="KW-0798">TonB box</keyword>
<feature type="chain" id="PRO_5013326929" evidence="10">
    <location>
        <begin position="23"/>
        <end position="699"/>
    </location>
</feature>
<dbReference type="GO" id="GO:0009279">
    <property type="term" value="C:cell outer membrane"/>
    <property type="evidence" value="ECO:0007669"/>
    <property type="project" value="UniProtKB-SubCell"/>
</dbReference>
<dbReference type="InterPro" id="IPR037066">
    <property type="entry name" value="Plug_dom_sf"/>
</dbReference>
<dbReference type="Pfam" id="PF00593">
    <property type="entry name" value="TonB_dep_Rec_b-barrel"/>
    <property type="match status" value="1"/>
</dbReference>
<dbReference type="CDD" id="cd01347">
    <property type="entry name" value="ligand_gated_channel"/>
    <property type="match status" value="1"/>
</dbReference>
<keyword evidence="10" id="KW-0732">Signal</keyword>
<keyword evidence="7 8" id="KW-0998">Cell outer membrane</keyword>
<dbReference type="InterPro" id="IPR039426">
    <property type="entry name" value="TonB-dep_rcpt-like"/>
</dbReference>
<dbReference type="PANTHER" id="PTHR32552:SF84">
    <property type="entry name" value="TONB-DEPENDENT RECEPTOR-RELATED"/>
    <property type="match status" value="1"/>
</dbReference>
<sequence>MKLPLLLVAVTVATSLAPNAFADTAKETLVVTSTEASSYPAASDSGLLAVGSSSRLELTDKEIPRHTETISQKTFAAKGKRTLTEIVETAPGLSGTTSPTQSNSVSLRGFMPVSWLYDGVEVPGSTIQGGDPVHYENIDVLYGTGSVINGLSSAGGSINLIPRRASFSAQPVELDYAWSSFASHRAHLGAGGALIDKLAAGRVDISAASMGSQVEGDRQRPQRVTAALLLTPTSNTQLAFNLDRMLSDTHNPYFGTPLIDGKVDENLRHTNYNNLEDAWIRSQATSFQATQSWFATPELSFENKFYYYKGFREWHNAERYYPSAAQPGYITRDSFGDIAHDDKLTGNRTTVTLARPLGAMENRVVAGVDFNKREFQYYSNGFAGEDTVPLIAPPKTPFSSGNAPGRAPTRHITQNQYALFIEDKLYLTEAFALLGQARYTHLDMDWNFQQQNQSVNHRYSFLTVAVGPSWDITENITLYANYATGKEPGSDLFFISAAQTALPLTAVQQYEAGVKGSFWAKRGEVKLAVYNLQKKNLYQQDALQTDVWHAVGKQTSKGVELSGSLQPLSGLTLAGNLAYTHARFGEYQQGTQNLSGKTPRYVPQWTANLSGRYMATQRLGLGTQLHYVGSSYNDDTNSNKMGEYITVDLATDYVLLPGVTVGARVRNLTDRFYSWQRTYSTQRLIAPGRTYEAFVNMRF</sequence>
<dbReference type="PANTHER" id="PTHR32552">
    <property type="entry name" value="FERRICHROME IRON RECEPTOR-RELATED"/>
    <property type="match status" value="1"/>
</dbReference>
<evidence type="ECO:0000313" key="14">
    <source>
        <dbReference type="Proteomes" id="UP000217182"/>
    </source>
</evidence>
<evidence type="ECO:0000256" key="5">
    <source>
        <dbReference type="ARBA" id="ARBA00023077"/>
    </source>
</evidence>
<feature type="domain" description="TonB-dependent receptor plug" evidence="12">
    <location>
        <begin position="61"/>
        <end position="156"/>
    </location>
</feature>
<dbReference type="RefSeq" id="WP_095847152.1">
    <property type="nucleotide sequence ID" value="NZ_CP014136.1"/>
</dbReference>
<feature type="domain" description="TonB-dependent receptor-like beta-barrel" evidence="11">
    <location>
        <begin position="247"/>
        <end position="668"/>
    </location>
</feature>
<keyword evidence="6 8" id="KW-0472">Membrane</keyword>
<keyword evidence="3 8" id="KW-1134">Transmembrane beta strand</keyword>
<evidence type="ECO:0000256" key="9">
    <source>
        <dbReference type="RuleBase" id="RU003357"/>
    </source>
</evidence>
<evidence type="ECO:0000256" key="7">
    <source>
        <dbReference type="ARBA" id="ARBA00023237"/>
    </source>
</evidence>
<organism evidence="13 14">
    <name type="scientific">Gibbsiella quercinecans</name>
    <dbReference type="NCBI Taxonomy" id="929813"/>
    <lineage>
        <taxon>Bacteria</taxon>
        <taxon>Pseudomonadati</taxon>
        <taxon>Pseudomonadota</taxon>
        <taxon>Gammaproteobacteria</taxon>
        <taxon>Enterobacterales</taxon>
        <taxon>Yersiniaceae</taxon>
        <taxon>Gibbsiella</taxon>
    </lineage>
</organism>
<dbReference type="InterPro" id="IPR036942">
    <property type="entry name" value="Beta-barrel_TonB_sf"/>
</dbReference>
<protein>
    <submittedName>
        <fullName evidence="13">TonB-dependent receptor</fullName>
    </submittedName>
</protein>
<dbReference type="OrthoDB" id="127311at2"/>
<dbReference type="EMBL" id="CP014136">
    <property type="protein sequence ID" value="ATA20565.1"/>
    <property type="molecule type" value="Genomic_DNA"/>
</dbReference>